<accession>A0A9P0DJ24</accession>
<keyword evidence="1" id="KW-1133">Transmembrane helix</keyword>
<dbReference type="AlphaFoldDB" id="A0A9P0DJ24"/>
<name>A0A9P0DJ24_9CUCU</name>
<feature type="chain" id="PRO_5040253615" evidence="2">
    <location>
        <begin position="29"/>
        <end position="456"/>
    </location>
</feature>
<protein>
    <submittedName>
        <fullName evidence="3">Uncharacterized protein</fullName>
    </submittedName>
</protein>
<dbReference type="OrthoDB" id="6360013at2759"/>
<dbReference type="InterPro" id="IPR032675">
    <property type="entry name" value="LRR_dom_sf"/>
</dbReference>
<keyword evidence="1" id="KW-0812">Transmembrane</keyword>
<reference evidence="3" key="1">
    <citation type="submission" date="2022-01" db="EMBL/GenBank/DDBJ databases">
        <authorList>
            <person name="King R."/>
        </authorList>
    </citation>
    <scope>NUCLEOTIDE SEQUENCE</scope>
</reference>
<organism evidence="3 4">
    <name type="scientific">Ceutorhynchus assimilis</name>
    <name type="common">cabbage seed weevil</name>
    <dbReference type="NCBI Taxonomy" id="467358"/>
    <lineage>
        <taxon>Eukaryota</taxon>
        <taxon>Metazoa</taxon>
        <taxon>Ecdysozoa</taxon>
        <taxon>Arthropoda</taxon>
        <taxon>Hexapoda</taxon>
        <taxon>Insecta</taxon>
        <taxon>Pterygota</taxon>
        <taxon>Neoptera</taxon>
        <taxon>Endopterygota</taxon>
        <taxon>Coleoptera</taxon>
        <taxon>Polyphaga</taxon>
        <taxon>Cucujiformia</taxon>
        <taxon>Curculionidae</taxon>
        <taxon>Ceutorhynchinae</taxon>
        <taxon>Ceutorhynchus</taxon>
    </lineage>
</organism>
<keyword evidence="4" id="KW-1185">Reference proteome</keyword>
<evidence type="ECO:0000313" key="3">
    <source>
        <dbReference type="EMBL" id="CAH1132865.1"/>
    </source>
</evidence>
<feature type="signal peptide" evidence="2">
    <location>
        <begin position="1"/>
        <end position="28"/>
    </location>
</feature>
<keyword evidence="2" id="KW-0732">Signal</keyword>
<feature type="transmembrane region" description="Helical" evidence="1">
    <location>
        <begin position="381"/>
        <end position="408"/>
    </location>
</feature>
<gene>
    <name evidence="3" type="ORF">CEUTPL_LOCUS11352</name>
</gene>
<dbReference type="Gene3D" id="3.80.10.10">
    <property type="entry name" value="Ribonuclease Inhibitor"/>
    <property type="match status" value="1"/>
</dbReference>
<proteinExistence type="predicted"/>
<dbReference type="SUPFAM" id="SSF52058">
    <property type="entry name" value="L domain-like"/>
    <property type="match status" value="1"/>
</dbReference>
<keyword evidence="1" id="KW-0472">Membrane</keyword>
<evidence type="ECO:0000256" key="1">
    <source>
        <dbReference type="SAM" id="Phobius"/>
    </source>
</evidence>
<dbReference type="Proteomes" id="UP001152799">
    <property type="component" value="Chromosome 6"/>
</dbReference>
<evidence type="ECO:0000313" key="4">
    <source>
        <dbReference type="Proteomes" id="UP001152799"/>
    </source>
</evidence>
<sequence>MKRPTQKTVHSSKLILLILIQLVTGAFGTSDDITNIWFFGCRWFGGITNMLSCNCAPEAEEMYIQRNSIPAYDVSNIEISNCSKVRFGPKSVYDLNNLRQITLNNIQSLVFEANSLEWVGYKDSIDNQERFQVNTPSLKVFVKNSLNVNIGSHSMVGRISEINFENVLIEKIDAFAFSNLVQMENLIFTNVQLKNVNSQAFKRFGTEFMILDGVKADYLPSRTFLNVTVYRDFIIRNCQFNTLHSGTFRINHPTNFAITNSQINDLQGQAFLVSTTGNVIIRNNFFNNVQDYAFKGITNEISRVNTIHFDSNTFGSLNRRSLDLQPQFEARVSNLNLNQTCDCDSIVEKLQTDFYDEIRCLYQEEYITVKNFKSQNCSVLAGYYTIMIVVCVAISVISIVAISFYVYYVLVYKRQKYGCEKGGKAPLSLIVPDGRTYKETELHVIVEKADLLTTDL</sequence>
<dbReference type="EMBL" id="OU892282">
    <property type="protein sequence ID" value="CAH1132865.1"/>
    <property type="molecule type" value="Genomic_DNA"/>
</dbReference>
<evidence type="ECO:0000256" key="2">
    <source>
        <dbReference type="SAM" id="SignalP"/>
    </source>
</evidence>